<dbReference type="GeneID" id="26040358"/>
<reference evidence="2 3" key="1">
    <citation type="journal article" date="2015" name="Genome Announc.">
        <title>Complete Genome Sequence of Citrobacter Phage CVT22 Isolated from the Gut of the Formosan Subterranean Termite, Coptotermes formosanus Shiraki.</title>
        <authorList>
            <person name="Tikhe C.V."/>
            <person name="Martin T.M."/>
            <person name="Gissendanner C.R."/>
            <person name="Husseneder C."/>
        </authorList>
    </citation>
    <scope>NUCLEOTIDE SEQUENCE [LARGE SCALE GENOMIC DNA]</scope>
</reference>
<evidence type="ECO:0000256" key="1">
    <source>
        <dbReference type="SAM" id="MobiDB-lite"/>
    </source>
</evidence>
<dbReference type="SMR" id="A0A0R6CHJ9"/>
<dbReference type="KEGG" id="vg:26040358"/>
<feature type="compositionally biased region" description="Basic and acidic residues" evidence="1">
    <location>
        <begin position="9"/>
        <end position="27"/>
    </location>
</feature>
<keyword evidence="3" id="KW-1185">Reference proteome</keyword>
<organism evidence="2 3">
    <name type="scientific">Citrobacter phage CVT22</name>
    <dbReference type="NCBI Taxonomy" id="1622234"/>
    <lineage>
        <taxon>Viruses</taxon>
        <taxon>Duplodnaviria</taxon>
        <taxon>Heunggongvirae</taxon>
        <taxon>Uroviricota</taxon>
        <taxon>Caudoviricetes</taxon>
        <taxon>Zobellviridae</taxon>
        <taxon>Citrovirus</taxon>
        <taxon>Citrovirus coptotermitis</taxon>
    </lineage>
</organism>
<sequence length="50" mass="6033">MTNKKGKRIPKEEKPSDYCRRRQDEELDKGNEKAALEYYELAKQWIEKGM</sequence>
<name>A0A0R6CHJ9_9CAUD</name>
<evidence type="ECO:0000313" key="2">
    <source>
        <dbReference type="EMBL" id="AJT60736.1"/>
    </source>
</evidence>
<dbReference type="Proteomes" id="UP000202282">
    <property type="component" value="Segment"/>
</dbReference>
<proteinExistence type="predicted"/>
<evidence type="ECO:0000313" key="3">
    <source>
        <dbReference type="Proteomes" id="UP000202282"/>
    </source>
</evidence>
<accession>A0A0R6CHJ9</accession>
<dbReference type="RefSeq" id="YP_009168415.1">
    <property type="nucleotide sequence ID" value="NC_027988.2"/>
</dbReference>
<dbReference type="EMBL" id="KP774835">
    <property type="protein sequence ID" value="AJT60736.1"/>
    <property type="molecule type" value="Genomic_DNA"/>
</dbReference>
<protein>
    <submittedName>
        <fullName evidence="2">Uncharacterized protein</fullName>
    </submittedName>
</protein>
<feature type="region of interest" description="Disordered" evidence="1">
    <location>
        <begin position="1"/>
        <end position="27"/>
    </location>
</feature>